<accession>A0A0E9RHS5</accession>
<evidence type="ECO:0000313" key="1">
    <source>
        <dbReference type="EMBL" id="JAH28716.1"/>
    </source>
</evidence>
<protein>
    <submittedName>
        <fullName evidence="1">Uncharacterized protein</fullName>
    </submittedName>
</protein>
<sequence length="83" mass="9333">METMYTLGCEISMPRSAIHCDACVLYCASKHPKTLLNNHYHTRVQNASCAYCKRITNNRIVFISIGRYSFQITSLIGIMLASG</sequence>
<dbReference type="EMBL" id="GBXM01079861">
    <property type="protein sequence ID" value="JAH28716.1"/>
    <property type="molecule type" value="Transcribed_RNA"/>
</dbReference>
<name>A0A0E9RHS5_ANGAN</name>
<reference evidence="1" key="1">
    <citation type="submission" date="2014-11" db="EMBL/GenBank/DDBJ databases">
        <authorList>
            <person name="Amaro Gonzalez C."/>
        </authorList>
    </citation>
    <scope>NUCLEOTIDE SEQUENCE</scope>
</reference>
<reference evidence="1" key="2">
    <citation type="journal article" date="2015" name="Fish Shellfish Immunol.">
        <title>Early steps in the European eel (Anguilla anguilla)-Vibrio vulnificus interaction in the gills: Role of the RtxA13 toxin.</title>
        <authorList>
            <person name="Callol A."/>
            <person name="Pajuelo D."/>
            <person name="Ebbesson L."/>
            <person name="Teles M."/>
            <person name="MacKenzie S."/>
            <person name="Amaro C."/>
        </authorList>
    </citation>
    <scope>NUCLEOTIDE SEQUENCE</scope>
</reference>
<organism evidence="1">
    <name type="scientific">Anguilla anguilla</name>
    <name type="common">European freshwater eel</name>
    <name type="synonym">Muraena anguilla</name>
    <dbReference type="NCBI Taxonomy" id="7936"/>
    <lineage>
        <taxon>Eukaryota</taxon>
        <taxon>Metazoa</taxon>
        <taxon>Chordata</taxon>
        <taxon>Craniata</taxon>
        <taxon>Vertebrata</taxon>
        <taxon>Euteleostomi</taxon>
        <taxon>Actinopterygii</taxon>
        <taxon>Neopterygii</taxon>
        <taxon>Teleostei</taxon>
        <taxon>Anguilliformes</taxon>
        <taxon>Anguillidae</taxon>
        <taxon>Anguilla</taxon>
    </lineage>
</organism>
<proteinExistence type="predicted"/>
<dbReference type="AlphaFoldDB" id="A0A0E9RHS5"/>